<accession>A0A6V7WNU5</accession>
<dbReference type="AlphaFoldDB" id="A0A6V7WNU5"/>
<dbReference type="EMBL" id="CAJEWN010000707">
    <property type="protein sequence ID" value="CAD2188670.1"/>
    <property type="molecule type" value="Genomic_DNA"/>
</dbReference>
<proteinExistence type="predicted"/>
<evidence type="ECO:0000313" key="2">
    <source>
        <dbReference type="Proteomes" id="UP000580250"/>
    </source>
</evidence>
<sequence length="58" mass="6458">MPLSWRYRKIKLNIETFRDYAATNQSVSTLSPLASFVPTVEGTGKSCKYSTSAIKINS</sequence>
<name>A0A6V7WNU5_MELEN</name>
<organism evidence="1 2">
    <name type="scientific">Meloidogyne enterolobii</name>
    <name type="common">Root-knot nematode worm</name>
    <name type="synonym">Meloidogyne mayaguensis</name>
    <dbReference type="NCBI Taxonomy" id="390850"/>
    <lineage>
        <taxon>Eukaryota</taxon>
        <taxon>Metazoa</taxon>
        <taxon>Ecdysozoa</taxon>
        <taxon>Nematoda</taxon>
        <taxon>Chromadorea</taxon>
        <taxon>Rhabditida</taxon>
        <taxon>Tylenchina</taxon>
        <taxon>Tylenchomorpha</taxon>
        <taxon>Tylenchoidea</taxon>
        <taxon>Meloidogynidae</taxon>
        <taxon>Meloidogyninae</taxon>
        <taxon>Meloidogyne</taxon>
    </lineage>
</organism>
<dbReference type="Proteomes" id="UP000580250">
    <property type="component" value="Unassembled WGS sequence"/>
</dbReference>
<reference evidence="1 2" key="1">
    <citation type="submission" date="2020-08" db="EMBL/GenBank/DDBJ databases">
        <authorList>
            <person name="Koutsovoulos G."/>
            <person name="Danchin GJ E."/>
        </authorList>
    </citation>
    <scope>NUCLEOTIDE SEQUENCE [LARGE SCALE GENOMIC DNA]</scope>
</reference>
<comment type="caution">
    <text evidence="1">The sequence shown here is derived from an EMBL/GenBank/DDBJ whole genome shotgun (WGS) entry which is preliminary data.</text>
</comment>
<evidence type="ECO:0000313" key="1">
    <source>
        <dbReference type="EMBL" id="CAD2188670.1"/>
    </source>
</evidence>
<gene>
    <name evidence="1" type="ORF">MENT_LOCUS41336</name>
</gene>
<protein>
    <submittedName>
        <fullName evidence="1">Uncharacterized protein</fullName>
    </submittedName>
</protein>